<dbReference type="GO" id="GO:0046872">
    <property type="term" value="F:metal ion binding"/>
    <property type="evidence" value="ECO:0007669"/>
    <property type="project" value="UniProtKB-KW"/>
</dbReference>
<proteinExistence type="predicted"/>
<dbReference type="Pfam" id="PF13344">
    <property type="entry name" value="Hydrolase_6"/>
    <property type="match status" value="1"/>
</dbReference>
<accession>A0A0D6EKV5</accession>
<feature type="binding site" evidence="8">
    <location>
        <position position="25"/>
    </location>
    <ligand>
        <name>Mg(2+)</name>
        <dbReference type="ChEBI" id="CHEBI:18420"/>
    </ligand>
</feature>
<evidence type="ECO:0000256" key="6">
    <source>
        <dbReference type="PIRSR" id="PIRSR000915-1"/>
    </source>
</evidence>
<evidence type="ECO:0000313" key="10">
    <source>
        <dbReference type="Proteomes" id="UP000243876"/>
    </source>
</evidence>
<dbReference type="NCBIfam" id="TIGR01452">
    <property type="entry name" value="PGP_euk"/>
    <property type="match status" value="1"/>
</dbReference>
<comment type="cofactor">
    <cofactor evidence="8">
        <name>Mg(2+)</name>
        <dbReference type="ChEBI" id="CHEBI:18420"/>
    </cofactor>
    <text evidence="8">Divalent metal ions. Mg(2+) is the most effective.</text>
</comment>
<feature type="binding site" evidence="8">
    <location>
        <position position="254"/>
    </location>
    <ligand>
        <name>Mg(2+)</name>
        <dbReference type="ChEBI" id="CHEBI:18420"/>
    </ligand>
</feature>
<dbReference type="InterPro" id="IPR006357">
    <property type="entry name" value="HAD-SF_hydro_IIA"/>
</dbReference>
<dbReference type="GO" id="GO:0004035">
    <property type="term" value="F:alkaline phosphatase activity"/>
    <property type="evidence" value="ECO:0007669"/>
    <property type="project" value="UniProtKB-ARBA"/>
</dbReference>
<dbReference type="OrthoDB" id="413953at2759"/>
<keyword evidence="8" id="KW-0460">Magnesium</keyword>
<dbReference type="PIRSF" id="PIRSF000915">
    <property type="entry name" value="PGP-type_phosphatase"/>
    <property type="match status" value="1"/>
</dbReference>
<feature type="active site" description="Proton donor" evidence="6">
    <location>
        <position position="27"/>
    </location>
</feature>
<keyword evidence="8" id="KW-0479">Metal-binding</keyword>
<feature type="binding site" evidence="7">
    <location>
        <position position="222"/>
    </location>
    <ligand>
        <name>substrate</name>
    </ligand>
</feature>
<protein>
    <recommendedName>
        <fullName evidence="4 5">4-nitrophenylphosphatase</fullName>
        <shortName evidence="5">PNPPase</shortName>
        <ecNumber evidence="3 5">3.1.3.41</ecNumber>
    </recommendedName>
</protein>
<dbReference type="FunFam" id="3.40.50.1000:FF:000039">
    <property type="entry name" value="Phosphoglycolate phosphatase"/>
    <property type="match status" value="1"/>
</dbReference>
<dbReference type="GO" id="GO:0005737">
    <property type="term" value="C:cytoplasm"/>
    <property type="evidence" value="ECO:0007669"/>
    <property type="project" value="TreeGrafter"/>
</dbReference>
<dbReference type="SUPFAM" id="SSF56784">
    <property type="entry name" value="HAD-like"/>
    <property type="match status" value="1"/>
</dbReference>
<evidence type="ECO:0000256" key="2">
    <source>
        <dbReference type="ARBA" id="ARBA00050247"/>
    </source>
</evidence>
<evidence type="ECO:0000256" key="8">
    <source>
        <dbReference type="PIRSR" id="PIRSR000915-3"/>
    </source>
</evidence>
<dbReference type="EC" id="3.1.3.41" evidence="3 5"/>
<comment type="catalytic activity">
    <reaction evidence="2 5">
        <text>4-nitrophenyl phosphate + H2O = 4-nitrophenol + phosphate + H(+)</text>
        <dbReference type="Rhea" id="RHEA:21664"/>
        <dbReference type="ChEBI" id="CHEBI:15377"/>
        <dbReference type="ChEBI" id="CHEBI:15378"/>
        <dbReference type="ChEBI" id="CHEBI:43474"/>
        <dbReference type="ChEBI" id="CHEBI:57917"/>
        <dbReference type="ChEBI" id="CHEBI:61146"/>
        <dbReference type="EC" id="3.1.3.41"/>
    </reaction>
</comment>
<dbReference type="PANTHER" id="PTHR19288:SF46">
    <property type="entry name" value="HALOACID DEHALOGENASE-LIKE HYDROLASE DOMAIN-CONTAINING PROTEIN 2"/>
    <property type="match status" value="1"/>
</dbReference>
<evidence type="ECO:0000256" key="5">
    <source>
        <dbReference type="PIRNR" id="PIRNR000915"/>
    </source>
</evidence>
<evidence type="ECO:0000256" key="7">
    <source>
        <dbReference type="PIRSR" id="PIRSR000915-2"/>
    </source>
</evidence>
<evidence type="ECO:0000256" key="1">
    <source>
        <dbReference type="ARBA" id="ARBA00022801"/>
    </source>
</evidence>
<keyword evidence="10" id="KW-1185">Reference proteome</keyword>
<dbReference type="Pfam" id="PF13242">
    <property type="entry name" value="Hydrolase_like"/>
    <property type="match status" value="1"/>
</dbReference>
<dbReference type="AlphaFoldDB" id="A0A0D6EKV5"/>
<dbReference type="GO" id="GO:0008967">
    <property type="term" value="F:phosphoglycolate phosphatase activity"/>
    <property type="evidence" value="ECO:0007669"/>
    <property type="project" value="TreeGrafter"/>
</dbReference>
<reference evidence="10" key="1">
    <citation type="submission" date="2015-02" db="EMBL/GenBank/DDBJ databases">
        <authorList>
            <person name="Gon?alves P."/>
        </authorList>
    </citation>
    <scope>NUCLEOTIDE SEQUENCE [LARGE SCALE GENOMIC DNA]</scope>
</reference>
<dbReference type="InterPro" id="IPR036412">
    <property type="entry name" value="HAD-like_sf"/>
</dbReference>
<dbReference type="EMBL" id="CENE01000006">
    <property type="protein sequence ID" value="CEQ40368.1"/>
    <property type="molecule type" value="Genomic_DNA"/>
</dbReference>
<name>A0A0D6EKV5_SPOSA</name>
<dbReference type="PANTHER" id="PTHR19288">
    <property type="entry name" value="4-NITROPHENYLPHOSPHATASE-RELATED"/>
    <property type="match status" value="1"/>
</dbReference>
<sequence>MAARTLSTLDAYKEFVDSYDNFLFDCDGVIWEGDHVIGKAGDTLQYLRKLGKRIFFVTNNATRSRASNKGKFDKMGIDCDVDEIFTSAYASAAYLKTVLHFPADKKVYVIGEKGIEDELDAVGIKHSGGTDPDDNVFIDLMDFSSITADPEVGCVLCGLDMHINYKKIAKGFRYLRENEGCIFMATNLDSTFPTHGTVYPGGGATTAPLACCFGKDPLVVGKPEAPMLESIVQTNPATDPSHQLDKKRTVMVGDRLDTDIKFGVQGGIDTLMVLTGVNTRQDFEKAGAVAVPTYVVDGLGDLAVLASQ</sequence>
<keyword evidence="1 5" id="KW-0378">Hydrolase</keyword>
<evidence type="ECO:0000256" key="3">
    <source>
        <dbReference type="ARBA" id="ARBA00066659"/>
    </source>
</evidence>
<dbReference type="Gene3D" id="3.40.50.1000">
    <property type="entry name" value="HAD superfamily/HAD-like"/>
    <property type="match status" value="2"/>
</dbReference>
<feature type="binding site" evidence="8">
    <location>
        <position position="27"/>
    </location>
    <ligand>
        <name>Mg(2+)</name>
        <dbReference type="ChEBI" id="CHEBI:18420"/>
    </ligand>
</feature>
<evidence type="ECO:0000256" key="4">
    <source>
        <dbReference type="ARBA" id="ARBA00069197"/>
    </source>
</evidence>
<gene>
    <name evidence="9" type="primary">SPOSA6832_01965</name>
</gene>
<dbReference type="InterPro" id="IPR023214">
    <property type="entry name" value="HAD_sf"/>
</dbReference>
<dbReference type="NCBIfam" id="TIGR01460">
    <property type="entry name" value="HAD-SF-IIA"/>
    <property type="match status" value="1"/>
</dbReference>
<feature type="active site" description="Nucleophile" evidence="6">
    <location>
        <position position="25"/>
    </location>
</feature>
<evidence type="ECO:0000313" key="9">
    <source>
        <dbReference type="EMBL" id="CEQ40368.1"/>
    </source>
</evidence>
<dbReference type="Proteomes" id="UP000243876">
    <property type="component" value="Unassembled WGS sequence"/>
</dbReference>
<dbReference type="InterPro" id="IPR006349">
    <property type="entry name" value="PGP_euk"/>
</dbReference>
<organism evidence="9 10">
    <name type="scientific">Sporidiobolus salmonicolor</name>
    <name type="common">Yeast-like fungus</name>
    <name type="synonym">Sporobolomyces salmonicolor</name>
    <dbReference type="NCBI Taxonomy" id="5005"/>
    <lineage>
        <taxon>Eukaryota</taxon>
        <taxon>Fungi</taxon>
        <taxon>Dikarya</taxon>
        <taxon>Basidiomycota</taxon>
        <taxon>Pucciniomycotina</taxon>
        <taxon>Microbotryomycetes</taxon>
        <taxon>Sporidiobolales</taxon>
        <taxon>Sporidiobolaceae</taxon>
        <taxon>Sporobolomyces</taxon>
    </lineage>
</organism>